<dbReference type="PROSITE" id="PS00212">
    <property type="entry name" value="ALBUMIN_1"/>
    <property type="match status" value="1"/>
</dbReference>
<name>A0A8B7B0I0_ORYAF</name>
<dbReference type="RefSeq" id="XP_007953683.1">
    <property type="nucleotide sequence ID" value="XM_007955492.1"/>
</dbReference>
<dbReference type="Pfam" id="PF00273">
    <property type="entry name" value="Serum_albumin"/>
    <property type="match status" value="3"/>
</dbReference>
<dbReference type="OrthoDB" id="9875082at2759"/>
<organism evidence="8 9">
    <name type="scientific">Orycteropus afer afer</name>
    <dbReference type="NCBI Taxonomy" id="1230840"/>
    <lineage>
        <taxon>Eukaryota</taxon>
        <taxon>Metazoa</taxon>
        <taxon>Chordata</taxon>
        <taxon>Craniata</taxon>
        <taxon>Vertebrata</taxon>
        <taxon>Euteleostomi</taxon>
        <taxon>Mammalia</taxon>
        <taxon>Eutheria</taxon>
        <taxon>Afrotheria</taxon>
        <taxon>Tubulidentata</taxon>
        <taxon>Orycteropodidae</taxon>
        <taxon>Orycteropus</taxon>
    </lineage>
</organism>
<reference evidence="9" key="1">
    <citation type="submission" date="2025-08" db="UniProtKB">
        <authorList>
            <consortium name="RefSeq"/>
        </authorList>
    </citation>
    <scope>IDENTIFICATION</scope>
</reference>
<dbReference type="GO" id="GO:0005737">
    <property type="term" value="C:cytoplasm"/>
    <property type="evidence" value="ECO:0007669"/>
    <property type="project" value="TreeGrafter"/>
</dbReference>
<keyword evidence="5" id="KW-1015">Disulfide bond</keyword>
<protein>
    <submittedName>
        <fullName evidence="9">Alpha-fetoprotein-like</fullName>
    </submittedName>
</protein>
<feature type="chain" id="PRO_5034596966" evidence="6">
    <location>
        <begin position="21"/>
        <end position="611"/>
    </location>
</feature>
<feature type="domain" description="Albumin" evidence="7">
    <location>
        <begin position="19"/>
        <end position="212"/>
    </location>
</feature>
<evidence type="ECO:0000256" key="5">
    <source>
        <dbReference type="ARBA" id="ARBA00023157"/>
    </source>
</evidence>
<dbReference type="Proteomes" id="UP000694850">
    <property type="component" value="Unplaced"/>
</dbReference>
<dbReference type="PRINTS" id="PR00803">
    <property type="entry name" value="AFETOPROTEIN"/>
</dbReference>
<evidence type="ECO:0000313" key="8">
    <source>
        <dbReference type="Proteomes" id="UP000694850"/>
    </source>
</evidence>
<feature type="domain" description="Albumin" evidence="7">
    <location>
        <begin position="213"/>
        <end position="405"/>
    </location>
</feature>
<gene>
    <name evidence="9" type="primary">LOC103209600</name>
</gene>
<keyword evidence="4" id="KW-0677">Repeat</keyword>
<dbReference type="InterPro" id="IPR014760">
    <property type="entry name" value="Serum_albumin_N"/>
</dbReference>
<accession>A0A8B7B0I0</accession>
<dbReference type="PRINTS" id="PR00802">
    <property type="entry name" value="SERUMALBUMIN"/>
</dbReference>
<keyword evidence="8" id="KW-1185">Reference proteome</keyword>
<dbReference type="CDD" id="cd00015">
    <property type="entry name" value="ALBUMIN"/>
    <property type="match status" value="1"/>
</dbReference>
<dbReference type="SUPFAM" id="SSF48552">
    <property type="entry name" value="Serum albumin-like"/>
    <property type="match status" value="3"/>
</dbReference>
<dbReference type="InterPro" id="IPR000264">
    <property type="entry name" value="ALB/AFP/VDB"/>
</dbReference>
<evidence type="ECO:0000256" key="3">
    <source>
        <dbReference type="ARBA" id="ARBA00022729"/>
    </source>
</evidence>
<dbReference type="InterPro" id="IPR020857">
    <property type="entry name" value="Serum_albumin_CS"/>
</dbReference>
<dbReference type="GO" id="GO:0036094">
    <property type="term" value="F:small molecule binding"/>
    <property type="evidence" value="ECO:0007669"/>
    <property type="project" value="TreeGrafter"/>
</dbReference>
<evidence type="ECO:0000256" key="6">
    <source>
        <dbReference type="SAM" id="SignalP"/>
    </source>
</evidence>
<dbReference type="GO" id="GO:0072562">
    <property type="term" value="C:blood microparticle"/>
    <property type="evidence" value="ECO:0007669"/>
    <property type="project" value="TreeGrafter"/>
</dbReference>
<feature type="signal peptide" evidence="6">
    <location>
        <begin position="1"/>
        <end position="20"/>
    </location>
</feature>
<dbReference type="InterPro" id="IPR020858">
    <property type="entry name" value="Serum_albumin-like"/>
</dbReference>
<evidence type="ECO:0000313" key="9">
    <source>
        <dbReference type="RefSeq" id="XP_007953683.1"/>
    </source>
</evidence>
<dbReference type="PANTHER" id="PTHR11385">
    <property type="entry name" value="SERUM ALBUMIN-RELATED"/>
    <property type="match status" value="1"/>
</dbReference>
<dbReference type="GeneID" id="103209600"/>
<comment type="subcellular location">
    <subcellularLocation>
        <location evidence="1">Secreted</location>
    </subcellularLocation>
</comment>
<keyword evidence="2" id="KW-0964">Secreted</keyword>
<dbReference type="AlphaFoldDB" id="A0A8B7B0I0"/>
<dbReference type="PROSITE" id="PS51438">
    <property type="entry name" value="ALBUMIN_2"/>
    <property type="match status" value="3"/>
</dbReference>
<sequence length="611" mass="70533">MKTLRTVSFLIFLIYIKCHTLQRSLQDAAMQHLYSQNYLEKNLRDMTSIMVAQFLQKATYEEVQTMVKELLDLAEKCNGLKSHEPPSECSHQLMITFLEHVCNNRGMVDKYGFSYCCGKNNTARHKCFLSHKKDDAGCRDTFQIPNPDICKTDKENRVSVKERYIYETSRKYPFLYGPTILTMSACYETAIHSCCQEENKTECLQRKLEPIRKYAREMSLRHHHVCEIGIKFNHRVAKAVELVLLTKKQPKANFSEIAKLVRYIKNLHQTCCEGNTVECVFGRSQLMNYTCSKQAILSSKISQCCEQPVPFRGECIINSENDDTPDLSFLPLNMFTEDQFVCKQFADKQDDFLQEFLYEYSRRHPKLAVPVILRVDEVYQNLLGKCCQLQNPLECYSRGKEMFQRVVQESHKQVKNHCALHKKLGDSNFHNRLLVLYTKKAPQLSAQELVVFSKNMAATATKCCPLNDEQQFACVEDLTKLILGDICRRHETEPINAGVGHCCNDSYAFRKPCFDDLPVDGTYVSPSLSCDKVISLKEDLCKAQEEEFQTEKQKLLSNLVKQKPHAAEIQLQSIITDFTHLVEMCCQAEKNEMCFQKKCLLSTEYIQPNCT</sequence>
<keyword evidence="3 6" id="KW-0732">Signal</keyword>
<evidence type="ECO:0000259" key="7">
    <source>
        <dbReference type="PROSITE" id="PS51438"/>
    </source>
</evidence>
<evidence type="ECO:0000256" key="4">
    <source>
        <dbReference type="ARBA" id="ARBA00022737"/>
    </source>
</evidence>
<dbReference type="InterPro" id="IPR021177">
    <property type="entry name" value="Serum_albumin/AFP/Afamin"/>
</dbReference>
<dbReference type="SMART" id="SM00103">
    <property type="entry name" value="ALBUMIN"/>
    <property type="match status" value="3"/>
</dbReference>
<feature type="domain" description="Albumin" evidence="7">
    <location>
        <begin position="406"/>
        <end position="604"/>
    </location>
</feature>
<dbReference type="PANTHER" id="PTHR11385:SF12">
    <property type="entry name" value="ALBUMIN SUPERFAMILY MEMBER 1"/>
    <property type="match status" value="1"/>
</dbReference>
<evidence type="ECO:0000256" key="2">
    <source>
        <dbReference type="ARBA" id="ARBA00022525"/>
    </source>
</evidence>
<proteinExistence type="predicted"/>
<dbReference type="FunFam" id="1.10.246.10:FF:000001">
    <property type="entry name" value="Serum albumin"/>
    <property type="match status" value="1"/>
</dbReference>
<dbReference type="Gene3D" id="1.10.246.10">
    <property type="match status" value="6"/>
</dbReference>
<evidence type="ECO:0000256" key="1">
    <source>
        <dbReference type="ARBA" id="ARBA00004613"/>
    </source>
</evidence>